<gene>
    <name evidence="2" type="ORF">NM203_01745</name>
</gene>
<dbReference type="InterPro" id="IPR036390">
    <property type="entry name" value="WH_DNA-bd_sf"/>
</dbReference>
<dbReference type="InterPro" id="IPR000835">
    <property type="entry name" value="HTH_MarR-typ"/>
</dbReference>
<dbReference type="InterPro" id="IPR036388">
    <property type="entry name" value="WH-like_DNA-bd_sf"/>
</dbReference>
<dbReference type="EMBL" id="JANDBD010000001">
    <property type="protein sequence ID" value="MCP9270903.1"/>
    <property type="molecule type" value="Genomic_DNA"/>
</dbReference>
<dbReference type="InterPro" id="IPR039422">
    <property type="entry name" value="MarR/SlyA-like"/>
</dbReference>
<dbReference type="RefSeq" id="WP_255057873.1">
    <property type="nucleotide sequence ID" value="NZ_JANDBD010000001.1"/>
</dbReference>
<dbReference type="SUPFAM" id="SSF46785">
    <property type="entry name" value="Winged helix' DNA-binding domain"/>
    <property type="match status" value="1"/>
</dbReference>
<proteinExistence type="predicted"/>
<dbReference type="PROSITE" id="PS50995">
    <property type="entry name" value="HTH_MARR_2"/>
    <property type="match status" value="1"/>
</dbReference>
<protein>
    <submittedName>
        <fullName evidence="2">MarR family winged helix-turn-helix transcriptional regulator</fullName>
    </submittedName>
</protein>
<dbReference type="Proteomes" id="UP001651690">
    <property type="component" value="Unassembled WGS sequence"/>
</dbReference>
<accession>A0ABT1LVG9</accession>
<dbReference type="Pfam" id="PF12802">
    <property type="entry name" value="MarR_2"/>
    <property type="match status" value="1"/>
</dbReference>
<comment type="caution">
    <text evidence="2">The sequence shown here is derived from an EMBL/GenBank/DDBJ whole genome shotgun (WGS) entry which is preliminary data.</text>
</comment>
<organism evidence="2 3">
    <name type="scientific">Mycolicibacterium arenosum</name>
    <dbReference type="NCBI Taxonomy" id="2952157"/>
    <lineage>
        <taxon>Bacteria</taxon>
        <taxon>Bacillati</taxon>
        <taxon>Actinomycetota</taxon>
        <taxon>Actinomycetes</taxon>
        <taxon>Mycobacteriales</taxon>
        <taxon>Mycobacteriaceae</taxon>
        <taxon>Mycolicibacterium</taxon>
    </lineage>
</organism>
<dbReference type="Gene3D" id="1.10.10.10">
    <property type="entry name" value="Winged helix-like DNA-binding domain superfamily/Winged helix DNA-binding domain"/>
    <property type="match status" value="1"/>
</dbReference>
<evidence type="ECO:0000313" key="3">
    <source>
        <dbReference type="Proteomes" id="UP001651690"/>
    </source>
</evidence>
<dbReference type="PANTHER" id="PTHR33164">
    <property type="entry name" value="TRANSCRIPTIONAL REGULATOR, MARR FAMILY"/>
    <property type="match status" value="1"/>
</dbReference>
<reference evidence="2 3" key="1">
    <citation type="submission" date="2022-06" db="EMBL/GenBank/DDBJ databases">
        <title>Mycolicibacterium sp. CAU 1645 isolated from seawater.</title>
        <authorList>
            <person name="Kim W."/>
        </authorList>
    </citation>
    <scope>NUCLEOTIDE SEQUENCE [LARGE SCALE GENOMIC DNA]</scope>
    <source>
        <strain evidence="2 3">CAU 1645</strain>
    </source>
</reference>
<evidence type="ECO:0000259" key="1">
    <source>
        <dbReference type="PROSITE" id="PS50995"/>
    </source>
</evidence>
<keyword evidence="3" id="KW-1185">Reference proteome</keyword>
<dbReference type="SMART" id="SM00347">
    <property type="entry name" value="HTH_MARR"/>
    <property type="match status" value="1"/>
</dbReference>
<evidence type="ECO:0000313" key="2">
    <source>
        <dbReference type="EMBL" id="MCP9270903.1"/>
    </source>
</evidence>
<sequence>MAADSPSGKRRAHELIVSDVQALSAESDQLGRTFSAQHDLSVNDFHALLHVMVAEAQGAPLTQRELSERVDVSGAAVTYLVDRMVKSGHLRREPHSSDRRKVVLRYADHGSDVARAFFTPLSEHTETALQDFTVADLETAHHVMAAVIEAMRRFRTGLREP</sequence>
<dbReference type="PANTHER" id="PTHR33164:SF106">
    <property type="entry name" value="TRANSCRIPTIONAL REGULATORY PROTEIN"/>
    <property type="match status" value="1"/>
</dbReference>
<name>A0ABT1LVG9_9MYCO</name>
<feature type="domain" description="HTH marR-type" evidence="1">
    <location>
        <begin position="13"/>
        <end position="149"/>
    </location>
</feature>